<dbReference type="SUPFAM" id="SSF54189">
    <property type="entry name" value="Ribosomal proteins S24e, L23 and L15e"/>
    <property type="match status" value="1"/>
</dbReference>
<dbReference type="Gene3D" id="3.30.70.3370">
    <property type="match status" value="1"/>
</dbReference>
<dbReference type="EMBL" id="GDID01000311">
    <property type="protein sequence ID" value="JAP96295.1"/>
    <property type="molecule type" value="Transcribed_RNA"/>
</dbReference>
<dbReference type="GO" id="GO:0006412">
    <property type="term" value="P:translation"/>
    <property type="evidence" value="ECO:0007669"/>
    <property type="project" value="InterPro"/>
</dbReference>
<dbReference type="GO" id="GO:0003735">
    <property type="term" value="F:structural constituent of ribosome"/>
    <property type="evidence" value="ECO:0007669"/>
    <property type="project" value="InterPro"/>
</dbReference>
<gene>
    <name evidence="3" type="ORF">TPC1_10419</name>
</gene>
<sequence length="132" mass="15082">MSGMSLQFKKVNENPIFQRKECIVKVFHTGKHYGKLEDIKTAICQSFKLKDPKLVVLYGFESKIGGNASEGFCCVYKTMDALKIAEPEYNQIRLGVKDKKKPVSRKQIKTTKNKGLKKFGTHVKKEVAKKRK</sequence>
<evidence type="ECO:0000313" key="3">
    <source>
        <dbReference type="EMBL" id="JAP96295.1"/>
    </source>
</evidence>
<dbReference type="Pfam" id="PF01282">
    <property type="entry name" value="Ribosomal_S24e"/>
    <property type="match status" value="1"/>
</dbReference>
<protein>
    <submittedName>
        <fullName evidence="3">Ribosomal protein S24</fullName>
    </submittedName>
</protein>
<dbReference type="PANTHER" id="PTHR10496">
    <property type="entry name" value="40S RIBOSOMAL PROTEIN S24"/>
    <property type="match status" value="1"/>
</dbReference>
<accession>A0A146KL66</accession>
<proteinExistence type="predicted"/>
<dbReference type="InterPro" id="IPR053709">
    <property type="entry name" value="eRP_eS24_sf"/>
</dbReference>
<dbReference type="AlphaFoldDB" id="A0A146KL66"/>
<keyword evidence="2" id="KW-0687">Ribonucleoprotein</keyword>
<evidence type="ECO:0000256" key="2">
    <source>
        <dbReference type="ARBA" id="ARBA00023274"/>
    </source>
</evidence>
<dbReference type="GO" id="GO:1990904">
    <property type="term" value="C:ribonucleoprotein complex"/>
    <property type="evidence" value="ECO:0007669"/>
    <property type="project" value="UniProtKB-KW"/>
</dbReference>
<organism evidence="3">
    <name type="scientific">Trepomonas sp. PC1</name>
    <dbReference type="NCBI Taxonomy" id="1076344"/>
    <lineage>
        <taxon>Eukaryota</taxon>
        <taxon>Metamonada</taxon>
        <taxon>Diplomonadida</taxon>
        <taxon>Hexamitidae</taxon>
        <taxon>Hexamitinae</taxon>
        <taxon>Trepomonas</taxon>
    </lineage>
</organism>
<dbReference type="GO" id="GO:0005840">
    <property type="term" value="C:ribosome"/>
    <property type="evidence" value="ECO:0007669"/>
    <property type="project" value="UniProtKB-KW"/>
</dbReference>
<dbReference type="InterPro" id="IPR012678">
    <property type="entry name" value="Ribosomal_uL23/eL15/eS24_sf"/>
</dbReference>
<name>A0A146KL66_9EUKA</name>
<keyword evidence="1 3" id="KW-0689">Ribosomal protein</keyword>
<reference evidence="3" key="1">
    <citation type="submission" date="2015-07" db="EMBL/GenBank/DDBJ databases">
        <title>Adaptation to a free-living lifestyle via gene acquisitions in the diplomonad Trepomonas sp. PC1.</title>
        <authorList>
            <person name="Xu F."/>
            <person name="Jerlstrom-Hultqvist J."/>
            <person name="Kolisko M."/>
            <person name="Simpson A.G.B."/>
            <person name="Roger A.J."/>
            <person name="Svard S.G."/>
            <person name="Andersson J.O."/>
        </authorList>
    </citation>
    <scope>NUCLEOTIDE SEQUENCE</scope>
    <source>
        <strain evidence="3">PC1</strain>
    </source>
</reference>
<evidence type="ECO:0000256" key="1">
    <source>
        <dbReference type="ARBA" id="ARBA00022980"/>
    </source>
</evidence>
<dbReference type="InterPro" id="IPR001976">
    <property type="entry name" value="Ribosomal_eS24"/>
</dbReference>